<dbReference type="PANTHER" id="PTHR10201:SF323">
    <property type="entry name" value="MATRIX METALLOPROTEINASE-21"/>
    <property type="match status" value="1"/>
</dbReference>
<dbReference type="SUPFAM" id="SSF51120">
    <property type="entry name" value="beta-Roll"/>
    <property type="match status" value="1"/>
</dbReference>
<gene>
    <name evidence="12" type="ORF">EK403_05805</name>
</gene>
<dbReference type="GO" id="GO:0005509">
    <property type="term" value="F:calcium ion binding"/>
    <property type="evidence" value="ECO:0007669"/>
    <property type="project" value="InterPro"/>
</dbReference>
<dbReference type="InterPro" id="IPR006026">
    <property type="entry name" value="Peptidase_Metallo"/>
</dbReference>
<name>A0A4Q0MKN5_9HYPH</name>
<evidence type="ECO:0000259" key="11">
    <source>
        <dbReference type="SMART" id="SM00235"/>
    </source>
</evidence>
<evidence type="ECO:0000256" key="8">
    <source>
        <dbReference type="ARBA" id="ARBA00022801"/>
    </source>
</evidence>
<reference evidence="12 13" key="1">
    <citation type="submission" date="2018-12" db="EMBL/GenBank/DDBJ databases">
        <title>bacterium Hansschlegelia zhihuaiae S113.</title>
        <authorList>
            <person name="He J."/>
        </authorList>
    </citation>
    <scope>NUCLEOTIDE SEQUENCE [LARGE SCALE GENOMIC DNA]</scope>
    <source>
        <strain evidence="12 13">S 113</strain>
    </source>
</reference>
<dbReference type="EMBL" id="RYFI01000004">
    <property type="protein sequence ID" value="RXF74337.1"/>
    <property type="molecule type" value="Genomic_DNA"/>
</dbReference>
<feature type="domain" description="Peptidase metallopeptidase" evidence="11">
    <location>
        <begin position="22"/>
        <end position="167"/>
    </location>
</feature>
<evidence type="ECO:0000313" key="12">
    <source>
        <dbReference type="EMBL" id="RXF74337.1"/>
    </source>
</evidence>
<keyword evidence="7" id="KW-0677">Repeat</keyword>
<dbReference type="PANTHER" id="PTHR10201">
    <property type="entry name" value="MATRIX METALLOPROTEINASE"/>
    <property type="match status" value="1"/>
</dbReference>
<dbReference type="Gene3D" id="2.150.10.10">
    <property type="entry name" value="Serralysin-like metalloprotease, C-terminal"/>
    <property type="match status" value="1"/>
</dbReference>
<evidence type="ECO:0000256" key="4">
    <source>
        <dbReference type="ARBA" id="ARBA00022525"/>
    </source>
</evidence>
<keyword evidence="4" id="KW-0964">Secreted</keyword>
<comment type="subcellular location">
    <subcellularLocation>
        <location evidence="2">Secreted</location>
    </subcellularLocation>
</comment>
<evidence type="ECO:0000256" key="2">
    <source>
        <dbReference type="ARBA" id="ARBA00004613"/>
    </source>
</evidence>
<evidence type="ECO:0000256" key="6">
    <source>
        <dbReference type="ARBA" id="ARBA00022723"/>
    </source>
</evidence>
<dbReference type="SMART" id="SM00235">
    <property type="entry name" value="ZnMc"/>
    <property type="match status" value="1"/>
</dbReference>
<comment type="cofactor">
    <cofactor evidence="1">
        <name>Ca(2+)</name>
        <dbReference type="ChEBI" id="CHEBI:29108"/>
    </cofactor>
</comment>
<proteinExistence type="inferred from homology"/>
<keyword evidence="10 12" id="KW-0482">Metalloprotease</keyword>
<dbReference type="InterPro" id="IPR001343">
    <property type="entry name" value="Hemolysn_Ca-bd"/>
</dbReference>
<comment type="similarity">
    <text evidence="3">Belongs to the peptidase M10B family.</text>
</comment>
<keyword evidence="8" id="KW-0378">Hydrolase</keyword>
<dbReference type="AlphaFoldDB" id="A0A4Q0MKN5"/>
<evidence type="ECO:0000313" key="13">
    <source>
        <dbReference type="Proteomes" id="UP000289708"/>
    </source>
</evidence>
<dbReference type="RefSeq" id="WP_128776562.1">
    <property type="nucleotide sequence ID" value="NZ_RYFI01000004.1"/>
</dbReference>
<accession>A0A4Q0MKN5</accession>
<dbReference type="GO" id="GO:0006508">
    <property type="term" value="P:proteolysis"/>
    <property type="evidence" value="ECO:0007669"/>
    <property type="project" value="UniProtKB-KW"/>
</dbReference>
<dbReference type="OrthoDB" id="223957at2"/>
<dbReference type="InterPro" id="IPR001818">
    <property type="entry name" value="Pept_M10_metallopeptidase"/>
</dbReference>
<organism evidence="12 13">
    <name type="scientific">Hansschlegelia zhihuaiae</name>
    <dbReference type="NCBI Taxonomy" id="405005"/>
    <lineage>
        <taxon>Bacteria</taxon>
        <taxon>Pseudomonadati</taxon>
        <taxon>Pseudomonadota</taxon>
        <taxon>Alphaproteobacteria</taxon>
        <taxon>Hyphomicrobiales</taxon>
        <taxon>Methylopilaceae</taxon>
        <taxon>Hansschlegelia</taxon>
    </lineage>
</organism>
<dbReference type="Proteomes" id="UP000289708">
    <property type="component" value="Unassembled WGS sequence"/>
</dbReference>
<dbReference type="Pfam" id="PF00353">
    <property type="entry name" value="HemolysinCabind"/>
    <property type="match status" value="1"/>
</dbReference>
<sequence>MSKDPSLAHLVDYLAHGDGSTPALRWADTSLTVSLKGLSDDARMLAAARAALDIWTEATGITFEQVRTNADISFGNGEGGAFAELNYTARGEMIHAHVNVAENWMNGFPADQRWGVGDYGLQTFIHEIGHALGLNHAGSYNGQGSYEQDAIFAKDTWKWSIMSYFDQRSDGSQIDYFISFPAVADVAAIDQLYGPAKIREGHDVYTMETLLDLQNKGTFTLVDTGGVDRFDFRGFKDGAFIDMRGGGFSTLGGKPNDFAVALGTKIENAIGSDATDSFTGNTADNLLNGGGYNDYLIGGDGNDTLIGGGGNFMPGLKIGDDLTGGAGEDVFVFVKAHHLDADRIRDFEAGVDIIKLKKIDADTTAVGRQAFDFIGTDGFGGNAGELRYEIAKGGTLVTGDIDGDGAADFRLELMRKMDLSAADFVL</sequence>
<dbReference type="SUPFAM" id="SSF55486">
    <property type="entry name" value="Metalloproteases ('zincins'), catalytic domain"/>
    <property type="match status" value="1"/>
</dbReference>
<evidence type="ECO:0000256" key="7">
    <source>
        <dbReference type="ARBA" id="ARBA00022737"/>
    </source>
</evidence>
<dbReference type="GO" id="GO:0008270">
    <property type="term" value="F:zinc ion binding"/>
    <property type="evidence" value="ECO:0007669"/>
    <property type="project" value="InterPro"/>
</dbReference>
<keyword evidence="5 12" id="KW-0645">Protease</keyword>
<comment type="caution">
    <text evidence="12">The sequence shown here is derived from an EMBL/GenBank/DDBJ whole genome shotgun (WGS) entry which is preliminary data.</text>
</comment>
<dbReference type="Pfam" id="PF00413">
    <property type="entry name" value="Peptidase_M10"/>
    <property type="match status" value="1"/>
</dbReference>
<dbReference type="Gene3D" id="3.40.390.10">
    <property type="entry name" value="Collagenase (Catalytic Domain)"/>
    <property type="match status" value="1"/>
</dbReference>
<keyword evidence="6" id="KW-0479">Metal-binding</keyword>
<keyword evidence="13" id="KW-1185">Reference proteome</keyword>
<dbReference type="GO" id="GO:0004222">
    <property type="term" value="F:metalloendopeptidase activity"/>
    <property type="evidence" value="ECO:0007669"/>
    <property type="project" value="InterPro"/>
</dbReference>
<dbReference type="InterPro" id="IPR013858">
    <property type="entry name" value="Peptidase_M10B_C"/>
</dbReference>
<keyword evidence="9" id="KW-0862">Zinc</keyword>
<evidence type="ECO:0000256" key="5">
    <source>
        <dbReference type="ARBA" id="ARBA00022670"/>
    </source>
</evidence>
<evidence type="ECO:0000256" key="9">
    <source>
        <dbReference type="ARBA" id="ARBA00022833"/>
    </source>
</evidence>
<dbReference type="Pfam" id="PF08548">
    <property type="entry name" value="Peptidase_M10_C"/>
    <property type="match status" value="1"/>
</dbReference>
<dbReference type="GO" id="GO:0005615">
    <property type="term" value="C:extracellular space"/>
    <property type="evidence" value="ECO:0007669"/>
    <property type="project" value="InterPro"/>
</dbReference>
<evidence type="ECO:0000256" key="3">
    <source>
        <dbReference type="ARBA" id="ARBA00009490"/>
    </source>
</evidence>
<dbReference type="InterPro" id="IPR024079">
    <property type="entry name" value="MetalloPept_cat_dom_sf"/>
</dbReference>
<dbReference type="PRINTS" id="PR00313">
    <property type="entry name" value="CABNDNGRPT"/>
</dbReference>
<dbReference type="InterPro" id="IPR011049">
    <property type="entry name" value="Serralysin-like_metalloprot_C"/>
</dbReference>
<evidence type="ECO:0000256" key="1">
    <source>
        <dbReference type="ARBA" id="ARBA00001913"/>
    </source>
</evidence>
<dbReference type="GO" id="GO:0031012">
    <property type="term" value="C:extracellular matrix"/>
    <property type="evidence" value="ECO:0007669"/>
    <property type="project" value="InterPro"/>
</dbReference>
<evidence type="ECO:0000256" key="10">
    <source>
        <dbReference type="ARBA" id="ARBA00023049"/>
    </source>
</evidence>
<protein>
    <submittedName>
        <fullName evidence="12">Matrixin family metalloprotease</fullName>
    </submittedName>
</protein>